<feature type="region of interest" description="Disordered" evidence="1">
    <location>
        <begin position="224"/>
        <end position="258"/>
    </location>
</feature>
<accession>A0AAD5RTW1</accession>
<dbReference type="AlphaFoldDB" id="A0AAD5RTW1"/>
<feature type="region of interest" description="Disordered" evidence="1">
    <location>
        <begin position="414"/>
        <end position="441"/>
    </location>
</feature>
<proteinExistence type="predicted"/>
<protein>
    <submittedName>
        <fullName evidence="2">Uncharacterized protein</fullName>
    </submittedName>
</protein>
<evidence type="ECO:0000313" key="2">
    <source>
        <dbReference type="EMBL" id="KAJ2903496.1"/>
    </source>
</evidence>
<keyword evidence="3" id="KW-1185">Reference proteome</keyword>
<dbReference type="EMBL" id="JAKWBI020000079">
    <property type="protein sequence ID" value="KAJ2903496.1"/>
    <property type="molecule type" value="Genomic_DNA"/>
</dbReference>
<sequence>MADTAYMIEMHWGCRVVREMWEEIKYLDRDNAKEAMDDVETLVVKQIVRTGSCSMPAHLLGKQCALVYMNRRRELLEPVQKAVRGIRKAKRNIQTQENSDVAAKTKNEVVLFSGFRADSREAGVERTMRAQKIMERARLEAAAVDRGMGEAEAARTVHLHYPSKLGRSGSRLNPDFEGPRIPGDCVPAYLPMIQQRLAGSAPPLKHSKHYRSLGRDEKIRPFHPGWEERKLPQNQPKRGTLRREAEAKRARRGEVASEEMAEKLNEILAANGPAVNFLRPRTGKSAAARTGWSGRKRVARSYRHATGPAYGGKGAAVVPVDSTQRATTPATAASATTGGGGGGGCNQADDCGCKGVNHVPEVEKAIAALSLEKKKKKKKKKTKIAKDTARGILKKNTAAHGTVNGTVKEKTVQFSDDTKPAPEEDAYPGKPIYKPAGSRHFKTEGHGEGIILKSLRKRCHAEDHGGAQRRNDRLRGLGCLS</sequence>
<reference evidence="2" key="1">
    <citation type="submission" date="2022-07" db="EMBL/GenBank/DDBJ databases">
        <title>Draft genome sequence of Zalerion maritima ATCC 34329, a (micro)plastics degrading marine fungus.</title>
        <authorList>
            <person name="Paco A."/>
            <person name="Goncalves M.F.M."/>
            <person name="Rocha-Santos T.A.P."/>
            <person name="Alves A."/>
        </authorList>
    </citation>
    <scope>NUCLEOTIDE SEQUENCE</scope>
    <source>
        <strain evidence="2">ATCC 34329</strain>
    </source>
</reference>
<evidence type="ECO:0000256" key="1">
    <source>
        <dbReference type="SAM" id="MobiDB-lite"/>
    </source>
</evidence>
<comment type="caution">
    <text evidence="2">The sequence shown here is derived from an EMBL/GenBank/DDBJ whole genome shotgun (WGS) entry which is preliminary data.</text>
</comment>
<feature type="compositionally biased region" description="Basic and acidic residues" evidence="1">
    <location>
        <begin position="241"/>
        <end position="258"/>
    </location>
</feature>
<dbReference type="Proteomes" id="UP001201980">
    <property type="component" value="Unassembled WGS sequence"/>
</dbReference>
<gene>
    <name evidence="2" type="ORF">MKZ38_009718</name>
</gene>
<organism evidence="2 3">
    <name type="scientific">Zalerion maritima</name>
    <dbReference type="NCBI Taxonomy" id="339359"/>
    <lineage>
        <taxon>Eukaryota</taxon>
        <taxon>Fungi</taxon>
        <taxon>Dikarya</taxon>
        <taxon>Ascomycota</taxon>
        <taxon>Pezizomycotina</taxon>
        <taxon>Sordariomycetes</taxon>
        <taxon>Lulworthiomycetidae</taxon>
        <taxon>Lulworthiales</taxon>
        <taxon>Lulworthiaceae</taxon>
        <taxon>Zalerion</taxon>
    </lineage>
</organism>
<evidence type="ECO:0000313" key="3">
    <source>
        <dbReference type="Proteomes" id="UP001201980"/>
    </source>
</evidence>
<name>A0AAD5RTW1_9PEZI</name>